<dbReference type="PANTHER" id="PTHR44329">
    <property type="entry name" value="SERINE/THREONINE-PROTEIN KINASE TNNI3K-RELATED"/>
    <property type="match status" value="1"/>
</dbReference>
<protein>
    <submittedName>
        <fullName evidence="4">Protein kinase</fullName>
    </submittedName>
</protein>
<evidence type="ECO:0000259" key="3">
    <source>
        <dbReference type="PROSITE" id="PS50011"/>
    </source>
</evidence>
<feature type="compositionally biased region" description="Basic and acidic residues" evidence="1">
    <location>
        <begin position="1885"/>
        <end position="1901"/>
    </location>
</feature>
<dbReference type="SUPFAM" id="SSF56112">
    <property type="entry name" value="Protein kinase-like (PK-like)"/>
    <property type="match status" value="4"/>
</dbReference>
<feature type="compositionally biased region" description="Pro residues" evidence="1">
    <location>
        <begin position="678"/>
        <end position="716"/>
    </location>
</feature>
<feature type="compositionally biased region" description="Low complexity" evidence="1">
    <location>
        <begin position="744"/>
        <end position="767"/>
    </location>
</feature>
<keyword evidence="2" id="KW-0472">Membrane</keyword>
<evidence type="ECO:0000313" key="5">
    <source>
        <dbReference type="Proteomes" id="UP000243579"/>
    </source>
</evidence>
<gene>
    <name evidence="4" type="ORF">ACHHYP_11622</name>
</gene>
<keyword evidence="2" id="KW-1133">Transmembrane helix</keyword>
<organism evidence="4 5">
    <name type="scientific">Achlya hypogyna</name>
    <name type="common">Oomycete</name>
    <name type="synonym">Protoachlya hypogyna</name>
    <dbReference type="NCBI Taxonomy" id="1202772"/>
    <lineage>
        <taxon>Eukaryota</taxon>
        <taxon>Sar</taxon>
        <taxon>Stramenopiles</taxon>
        <taxon>Oomycota</taxon>
        <taxon>Saprolegniomycetes</taxon>
        <taxon>Saprolegniales</taxon>
        <taxon>Achlyaceae</taxon>
        <taxon>Achlya</taxon>
    </lineage>
</organism>
<dbReference type="OrthoDB" id="10261027at2759"/>
<feature type="region of interest" description="Disordered" evidence="1">
    <location>
        <begin position="1842"/>
        <end position="1906"/>
    </location>
</feature>
<dbReference type="GO" id="GO:0005524">
    <property type="term" value="F:ATP binding"/>
    <property type="evidence" value="ECO:0007669"/>
    <property type="project" value="InterPro"/>
</dbReference>
<dbReference type="InterPro" id="IPR000719">
    <property type="entry name" value="Prot_kinase_dom"/>
</dbReference>
<feature type="domain" description="Protein kinase" evidence="3">
    <location>
        <begin position="1468"/>
        <end position="1751"/>
    </location>
</feature>
<evidence type="ECO:0000256" key="2">
    <source>
        <dbReference type="SAM" id="Phobius"/>
    </source>
</evidence>
<reference evidence="4 5" key="1">
    <citation type="journal article" date="2014" name="Genome Biol. Evol.">
        <title>The secreted proteins of Achlya hypogyna and Thraustotheca clavata identify the ancestral oomycete secretome and reveal gene acquisitions by horizontal gene transfer.</title>
        <authorList>
            <person name="Misner I."/>
            <person name="Blouin N."/>
            <person name="Leonard G."/>
            <person name="Richards T.A."/>
            <person name="Lane C.E."/>
        </authorList>
    </citation>
    <scope>NUCLEOTIDE SEQUENCE [LARGE SCALE GENOMIC DNA]</scope>
    <source>
        <strain evidence="4 5">ATCC 48635</strain>
    </source>
</reference>
<comment type="caution">
    <text evidence="4">The sequence shown here is derived from an EMBL/GenBank/DDBJ whole genome shotgun (WGS) entry which is preliminary data.</text>
</comment>
<keyword evidence="4" id="KW-0418">Kinase</keyword>
<dbReference type="Gene3D" id="3.30.200.20">
    <property type="entry name" value="Phosphorylase Kinase, domain 1"/>
    <property type="match status" value="2"/>
</dbReference>
<feature type="transmembrane region" description="Helical" evidence="2">
    <location>
        <begin position="228"/>
        <end position="248"/>
    </location>
</feature>
<dbReference type="Gene3D" id="1.10.510.10">
    <property type="entry name" value="Transferase(Phosphotransferase) domain 1"/>
    <property type="match status" value="4"/>
</dbReference>
<dbReference type="Proteomes" id="UP000243579">
    <property type="component" value="Unassembled WGS sequence"/>
</dbReference>
<feature type="compositionally biased region" description="Polar residues" evidence="1">
    <location>
        <begin position="1856"/>
        <end position="1872"/>
    </location>
</feature>
<dbReference type="PROSITE" id="PS00108">
    <property type="entry name" value="PROTEIN_KINASE_ST"/>
    <property type="match status" value="3"/>
</dbReference>
<keyword evidence="2" id="KW-0812">Transmembrane</keyword>
<feature type="region of interest" description="Disordered" evidence="1">
    <location>
        <begin position="1980"/>
        <end position="2001"/>
    </location>
</feature>
<feature type="transmembrane region" description="Helical" evidence="2">
    <location>
        <begin position="1360"/>
        <end position="1381"/>
    </location>
</feature>
<dbReference type="Pfam" id="PF07714">
    <property type="entry name" value="PK_Tyr_Ser-Thr"/>
    <property type="match status" value="4"/>
</dbReference>
<keyword evidence="4" id="KW-0808">Transferase</keyword>
<dbReference type="SMART" id="SM00220">
    <property type="entry name" value="S_TKc"/>
    <property type="match status" value="4"/>
</dbReference>
<sequence length="2321" mass="251837">MGAHERDKPRSIGLGMSWQCLEHKGTDVAGAAFDKYAKAHLDASGDVTCVAPVANASSCAWLNSKAECAAVDATGLATTTCSSYADASGWCNDLRQQLVNNSKPLPPSNNTEAIVSVLSSAWTCTTFTTSEITLSAIDPAAGVECLAASATDCLWFTSVRDCWSHALAMPDVAGRNLSCAAVLKLTPTTPPSTSYKWCQSVLHSFANNTIENATHTDMSSSSLSTTTVLLIILVCVVFSASLVFFVYMRRQYHRSMSSSSFFDDPKLQIEYPASEQNVYGQPKESLVHDSLPPPVVNRPRDLVLAGSFSSVGVGSSSNGTPNGGNDTILGICLDMGDLALWRLDETQLQPVKTLATGANGVVCLALYKQTQHVAVKKQLGELTPESVQTFIDEIKLSSRLDSPYIVQFIGASWVRPRNIEMVVEYMEGGDLRCLLARDPPLVTSWPSYKVQVAVDVLNGLLYLHSMDIVHRDLKARNVLLTTTLRAKLTDFGVSRMVSEHGTMTMGVGTFRWAAPEVFRDHKYTVAADIYSFGMLLVELATHDVPYATVDISTYALMQALRDGQPRPPPYSPTPDCPSFVHTMIQDCLQDDPAARPTAMDLAARLSEHLPAQPEINGNVECQRHSLDADENTCYWIANVASYCTWYNANPTGFTIECTDYSNKNGYCYKVRQVLAPPSPTAAPKPDPTPAPPAPTQAPVPPSPSSVPSSPSPPSPTGVPATNAPGTPEATTTPSTGEPASKPTSDAGLPSLSPAPSSSSHDTPATSTFASTVPPPALLLATTDWNCLKNADSQQYTPARIDPEQGQLQCLTGTTSPQTTCNYSADAATCQAWLAGVQSCWLSDAKTTIRASSGCPKIILVPSRPPTSAASGPSASVGPSVSWVIVAAAAVAVVALVVVVVWYRRRQRAWAKTETPNASYMFCWTDKEPKDSVNTSMDTQDDVVGGQLNMGDLVLWRLDEAKLASQKVLSVGAFGVVSLGSYLGKPVAIKQLVGEKSTATVQAFIDEICLMTKLDSPFVVSLLGCAWVRPRDIQLVVEFMDQGDLRQLLTVAPTLSWTVKVQLAKDIAQGLVYLHSLDIIHRDIKSRNVLLHKVSHALRAKLTDFGISRIVDTDMTARVGTFRWTAPEVLEGNAYSLAADVYSVGMVLWELDLHNVPFSNMETGWNEYQWIEALKDGGVKPECSASCPLAHIVQQCTMYTPTDRPSALELAVLLDEVCALDSASGQCFSTPSQAQCEALQQRSLVGKPCSDMSAATACAKANASLPPLPTASPWSCIYNHGTNATALTKTGDGTVCFTEDHAVCKWFATETACAELQATVPAFAPGLSCTNATAPSAMDWCPTSAPTTAPAPASSGMSASAAFWVIVGGVVVVVVLLAVIFYKCFPHSQRRRWPAASPALGPVLESDKTFCYQHTAAKDESHADSSIGDDAVLQAVVVRPQVAHLESLTIASKLELGDLAFWRLDESQLQTLATLSAGMYGTVSVGRYRDQLVAIKTPLASERSVPIIQAFLDEIALMTRVQSPYVVRVIGISYVRLLDVELVMEYMDKGDLKHYLEVTRANAAVLFPWPQKITCARDIAKGLLALHDARIIHRDLKSRNVLFNHAMQAKIGDFGVAREVTTATMTQGVGSYRWTAPEVLEGRKYSVAADIYSFGMILSELDTHHVPYYDLQQPPDTLRDFVLLRERPARLVNVSDGVLMERVMDGGVEPSFSTSCPDAVYNLALQCIDFHPTRRPTAREITLLVLLLVPVLAVATTDWACVRINGAIDAFRVNEDGDIECGSKDGRSCTWVQSKGKCDSTPSDALACGAMHKRIYGITGYDDPTHWCSQMRLVLGPDYSGADNDHGAGDNRGASDNCGTSDDSTAEDQATRQNNRRADCGTSRFSDADSDHPGNKRDRHADANANDLRCKPQRSGAMTTVGYLVLALGVAVCSGACAFFVMRRRRKHKEQLDTLMWAETHKSLACMEVARSQEPASTAFYEEGTPYKPHAPPASSSARATEQSCDMDDGFDAVMPAFDTIYSNDNSSFLVQEAKADAALLEDLELWRLDSAQLQLTELLSQSQDKEVWRGVYDDEVVAVKTLKVHSMDTATAKFVKEIQLLMKLDSPNIVAMYGVLYDGDRIKESVQLVYEYMDNGNLAQYLARTPMHAMHWTEKVQYAIDIATGLGYLHARGIIHRDLKCKHVLVNSAMQVKLTDFGGSREADVFMTQGAGTLRWTAPEVYAGSSYTVAADIYSLGMVLLELQTHTEPFARETNAKGRPLNDFEVMMRVQDRSLVAAFPQDSPFHAIGRQCTAWDPALRPTPDEIAAALQEELTRATMSF</sequence>
<evidence type="ECO:0000313" key="4">
    <source>
        <dbReference type="EMBL" id="OQR85635.1"/>
    </source>
</evidence>
<dbReference type="InterPro" id="IPR051681">
    <property type="entry name" value="Ser/Thr_Kinases-Pseudokinases"/>
</dbReference>
<feature type="domain" description="Protein kinase" evidence="3">
    <location>
        <begin position="962"/>
        <end position="1213"/>
    </location>
</feature>
<dbReference type="EMBL" id="JNBR01001646">
    <property type="protein sequence ID" value="OQR85635.1"/>
    <property type="molecule type" value="Genomic_DNA"/>
</dbReference>
<evidence type="ECO:0000256" key="1">
    <source>
        <dbReference type="SAM" id="MobiDB-lite"/>
    </source>
</evidence>
<dbReference type="STRING" id="1202772.A0A1V9YIT5"/>
<feature type="transmembrane region" description="Helical" evidence="2">
    <location>
        <begin position="1920"/>
        <end position="1941"/>
    </location>
</feature>
<proteinExistence type="predicted"/>
<accession>A0A1V9YIT5</accession>
<keyword evidence="5" id="KW-1185">Reference proteome</keyword>
<feature type="domain" description="Protein kinase" evidence="3">
    <location>
        <begin position="348"/>
        <end position="609"/>
    </location>
</feature>
<dbReference type="GO" id="GO:0004674">
    <property type="term" value="F:protein serine/threonine kinase activity"/>
    <property type="evidence" value="ECO:0007669"/>
    <property type="project" value="TreeGrafter"/>
</dbReference>
<dbReference type="InterPro" id="IPR008271">
    <property type="entry name" value="Ser/Thr_kinase_AS"/>
</dbReference>
<name>A0A1V9YIT5_ACHHY</name>
<dbReference type="InterPro" id="IPR001245">
    <property type="entry name" value="Ser-Thr/Tyr_kinase_cat_dom"/>
</dbReference>
<feature type="transmembrane region" description="Helical" evidence="2">
    <location>
        <begin position="880"/>
        <end position="902"/>
    </location>
</feature>
<feature type="domain" description="Protein kinase" evidence="3">
    <location>
        <begin position="2053"/>
        <end position="2314"/>
    </location>
</feature>
<dbReference type="PANTHER" id="PTHR44329:SF214">
    <property type="entry name" value="PROTEIN KINASE DOMAIN-CONTAINING PROTEIN"/>
    <property type="match status" value="1"/>
</dbReference>
<feature type="region of interest" description="Disordered" evidence="1">
    <location>
        <begin position="678"/>
        <end position="769"/>
    </location>
</feature>
<dbReference type="PROSITE" id="PS50011">
    <property type="entry name" value="PROTEIN_KINASE_DOM"/>
    <property type="match status" value="4"/>
</dbReference>
<feature type="compositionally biased region" description="Polar residues" evidence="1">
    <location>
        <begin position="728"/>
        <end position="743"/>
    </location>
</feature>
<dbReference type="InterPro" id="IPR011009">
    <property type="entry name" value="Kinase-like_dom_sf"/>
</dbReference>
<dbReference type="PRINTS" id="PR00109">
    <property type="entry name" value="TYRKINASE"/>
</dbReference>